<organism evidence="1 2">
    <name type="scientific">Pleurodeles waltl</name>
    <name type="common">Iberian ribbed newt</name>
    <dbReference type="NCBI Taxonomy" id="8319"/>
    <lineage>
        <taxon>Eukaryota</taxon>
        <taxon>Metazoa</taxon>
        <taxon>Chordata</taxon>
        <taxon>Craniata</taxon>
        <taxon>Vertebrata</taxon>
        <taxon>Euteleostomi</taxon>
        <taxon>Amphibia</taxon>
        <taxon>Batrachia</taxon>
        <taxon>Caudata</taxon>
        <taxon>Salamandroidea</taxon>
        <taxon>Salamandridae</taxon>
        <taxon>Pleurodelinae</taxon>
        <taxon>Pleurodeles</taxon>
    </lineage>
</organism>
<sequence length="81" mass="8799">DRIRMESDSSGFGMVGLNRPELGAHTQKGRFLVSDCSIGSITDGNVIETIPMVKQSYQSFQIESLGVRGNTPEPNNGKKTI</sequence>
<name>A0AAV7VVA6_PLEWA</name>
<proteinExistence type="predicted"/>
<dbReference type="EMBL" id="JANPWB010000003">
    <property type="protein sequence ID" value="KAJ1203970.1"/>
    <property type="molecule type" value="Genomic_DNA"/>
</dbReference>
<reference evidence="1" key="1">
    <citation type="journal article" date="2022" name="bioRxiv">
        <title>Sequencing and chromosome-scale assembly of the giantPleurodeles waltlgenome.</title>
        <authorList>
            <person name="Brown T."/>
            <person name="Elewa A."/>
            <person name="Iarovenko S."/>
            <person name="Subramanian E."/>
            <person name="Araus A.J."/>
            <person name="Petzold A."/>
            <person name="Susuki M."/>
            <person name="Suzuki K.-i.T."/>
            <person name="Hayashi T."/>
            <person name="Toyoda A."/>
            <person name="Oliveira C."/>
            <person name="Osipova E."/>
            <person name="Leigh N.D."/>
            <person name="Simon A."/>
            <person name="Yun M.H."/>
        </authorList>
    </citation>
    <scope>NUCLEOTIDE SEQUENCE</scope>
    <source>
        <strain evidence="1">20211129_DDA</strain>
        <tissue evidence="1">Liver</tissue>
    </source>
</reference>
<protein>
    <submittedName>
        <fullName evidence="1">Uncharacterized protein</fullName>
    </submittedName>
</protein>
<keyword evidence="2" id="KW-1185">Reference proteome</keyword>
<dbReference type="AlphaFoldDB" id="A0AAV7VVA6"/>
<accession>A0AAV7VVA6</accession>
<feature type="non-terminal residue" evidence="1">
    <location>
        <position position="1"/>
    </location>
</feature>
<gene>
    <name evidence="1" type="ORF">NDU88_007751</name>
</gene>
<comment type="caution">
    <text evidence="1">The sequence shown here is derived from an EMBL/GenBank/DDBJ whole genome shotgun (WGS) entry which is preliminary data.</text>
</comment>
<evidence type="ECO:0000313" key="2">
    <source>
        <dbReference type="Proteomes" id="UP001066276"/>
    </source>
</evidence>
<dbReference type="Proteomes" id="UP001066276">
    <property type="component" value="Chromosome 2_1"/>
</dbReference>
<evidence type="ECO:0000313" key="1">
    <source>
        <dbReference type="EMBL" id="KAJ1203970.1"/>
    </source>
</evidence>